<evidence type="ECO:0000256" key="2">
    <source>
        <dbReference type="ARBA" id="ARBA00012705"/>
    </source>
</evidence>
<keyword evidence="3 7" id="KW-0808">Transferase</keyword>
<dbReference type="Pfam" id="PF00108">
    <property type="entry name" value="Thiolase_N"/>
    <property type="match status" value="1"/>
</dbReference>
<dbReference type="InterPro" id="IPR020617">
    <property type="entry name" value="Thiolase_C"/>
</dbReference>
<dbReference type="EC" id="2.3.1.9" evidence="2"/>
<sequence length="401" mass="42262">MVNLGGSILTEVVIVSALRSAVGKFGGAFKNVSAVELGAKVLKESYEKLNLNPLEFDEVILGNVLSGGLGQNVARQISMYAGLPQEVPAFSINQVCGSGAKTVMLGVQSIMAGDNEVVAVGGAENMSQSPYVLRDYRWGGRMGHGEIIDTLVNDGLSDAFYKYHMGITAENISEKFGISREVQDDFAYQSQHRAEVAIKAGKFKDEIVPISVPQRKGNDLVVDQDEGPRFGQTMESLQKLHPAFKKDGGTVTAGNSSGINDAAAILILMSKEKAKKLGLKPLATVNSYATAGVDPRIMGTGPIPATKKALKKAGLTVADLDLIESNEAFAAEAVCVNQELNLNTDIVNVNGGAIALGHPIGASGARIIVTLLHEMEKRNAKTGLATLCIGGGQGNSIIVKR</sequence>
<evidence type="ECO:0000256" key="3">
    <source>
        <dbReference type="ARBA" id="ARBA00022679"/>
    </source>
</evidence>
<evidence type="ECO:0000256" key="6">
    <source>
        <dbReference type="PIRSR" id="PIRSR000429-1"/>
    </source>
</evidence>
<gene>
    <name evidence="10" type="ORF">IV43_GL002093</name>
</gene>
<evidence type="ECO:0000256" key="5">
    <source>
        <dbReference type="ARBA" id="ARBA00030755"/>
    </source>
</evidence>
<dbReference type="InterPro" id="IPR020610">
    <property type="entry name" value="Thiolase_AS"/>
</dbReference>
<dbReference type="PATRIC" id="fig|89059.3.peg.2212"/>
<keyword evidence="4 7" id="KW-0012">Acyltransferase</keyword>
<dbReference type="PANTHER" id="PTHR18919:SF107">
    <property type="entry name" value="ACETYL-COA ACETYLTRANSFERASE, CYTOSOLIC"/>
    <property type="match status" value="1"/>
</dbReference>
<accession>A0A0R2K0E3</accession>
<dbReference type="Proteomes" id="UP000051491">
    <property type="component" value="Unassembled WGS sequence"/>
</dbReference>
<dbReference type="PROSITE" id="PS00099">
    <property type="entry name" value="THIOLASE_3"/>
    <property type="match status" value="1"/>
</dbReference>
<dbReference type="InterPro" id="IPR020613">
    <property type="entry name" value="Thiolase_CS"/>
</dbReference>
<dbReference type="PIRSF" id="PIRSF000429">
    <property type="entry name" value="Ac-CoA_Ac_transf"/>
    <property type="match status" value="1"/>
</dbReference>
<evidence type="ECO:0000313" key="11">
    <source>
        <dbReference type="Proteomes" id="UP000051491"/>
    </source>
</evidence>
<dbReference type="PANTHER" id="PTHR18919">
    <property type="entry name" value="ACETYL-COA C-ACYLTRANSFERASE"/>
    <property type="match status" value="1"/>
</dbReference>
<protein>
    <recommendedName>
        <fullName evidence="2">acetyl-CoA C-acetyltransferase</fullName>
        <ecNumber evidence="2">2.3.1.9</ecNumber>
    </recommendedName>
    <alternativeName>
        <fullName evidence="5">Acetoacetyl-CoA thiolase</fullName>
    </alternativeName>
</protein>
<dbReference type="InterPro" id="IPR002155">
    <property type="entry name" value="Thiolase"/>
</dbReference>
<evidence type="ECO:0000259" key="8">
    <source>
        <dbReference type="Pfam" id="PF00108"/>
    </source>
</evidence>
<dbReference type="GO" id="GO:0003985">
    <property type="term" value="F:acetyl-CoA C-acetyltransferase activity"/>
    <property type="evidence" value="ECO:0007669"/>
    <property type="project" value="UniProtKB-EC"/>
</dbReference>
<evidence type="ECO:0000313" key="10">
    <source>
        <dbReference type="EMBL" id="KRN81158.1"/>
    </source>
</evidence>
<feature type="active site" description="Proton acceptor" evidence="6">
    <location>
        <position position="358"/>
    </location>
</feature>
<name>A0A0R2K0E3_9LACO</name>
<proteinExistence type="inferred from homology"/>
<dbReference type="Pfam" id="PF02803">
    <property type="entry name" value="Thiolase_C"/>
    <property type="match status" value="1"/>
</dbReference>
<feature type="active site" description="Proton acceptor" evidence="6">
    <location>
        <position position="388"/>
    </location>
</feature>
<comment type="caution">
    <text evidence="10">The sequence shown here is derived from an EMBL/GenBank/DDBJ whole genome shotgun (WGS) entry which is preliminary data.</text>
</comment>
<dbReference type="InterPro" id="IPR016039">
    <property type="entry name" value="Thiolase-like"/>
</dbReference>
<feature type="active site" description="Acyl-thioester intermediate" evidence="6">
    <location>
        <position position="96"/>
    </location>
</feature>
<reference evidence="10 11" key="1">
    <citation type="journal article" date="2015" name="Genome Announc.">
        <title>Expanding the biotechnology potential of lactobacilli through comparative genomics of 213 strains and associated genera.</title>
        <authorList>
            <person name="Sun Z."/>
            <person name="Harris H.M."/>
            <person name="McCann A."/>
            <person name="Guo C."/>
            <person name="Argimon S."/>
            <person name="Zhang W."/>
            <person name="Yang X."/>
            <person name="Jeffery I.B."/>
            <person name="Cooney J.C."/>
            <person name="Kagawa T.F."/>
            <person name="Liu W."/>
            <person name="Song Y."/>
            <person name="Salvetti E."/>
            <person name="Wrobel A."/>
            <person name="Rasinkangas P."/>
            <person name="Parkhill J."/>
            <person name="Rea M.C."/>
            <person name="O'Sullivan O."/>
            <person name="Ritari J."/>
            <person name="Douillard F.P."/>
            <person name="Paul Ross R."/>
            <person name="Yang R."/>
            <person name="Briner A.E."/>
            <person name="Felis G.E."/>
            <person name="de Vos W.M."/>
            <person name="Barrangou R."/>
            <person name="Klaenhammer T.R."/>
            <person name="Caufield P.W."/>
            <person name="Cui Y."/>
            <person name="Zhang H."/>
            <person name="O'Toole P.W."/>
        </authorList>
    </citation>
    <scope>NUCLEOTIDE SEQUENCE [LARGE SCALE GENOMIC DNA]</scope>
    <source>
        <strain evidence="10 11">DSM 15353</strain>
    </source>
</reference>
<feature type="domain" description="Thiolase N-terminal" evidence="8">
    <location>
        <begin position="12"/>
        <end position="272"/>
    </location>
</feature>
<dbReference type="NCBIfam" id="TIGR01930">
    <property type="entry name" value="AcCoA-C-Actrans"/>
    <property type="match status" value="1"/>
</dbReference>
<dbReference type="Gene3D" id="3.40.47.10">
    <property type="match status" value="2"/>
</dbReference>
<organism evidence="10 11">
    <name type="scientific">Ligilactobacillus acidipiscis</name>
    <dbReference type="NCBI Taxonomy" id="89059"/>
    <lineage>
        <taxon>Bacteria</taxon>
        <taxon>Bacillati</taxon>
        <taxon>Bacillota</taxon>
        <taxon>Bacilli</taxon>
        <taxon>Lactobacillales</taxon>
        <taxon>Lactobacillaceae</taxon>
        <taxon>Ligilactobacillus</taxon>
    </lineage>
</organism>
<evidence type="ECO:0000256" key="7">
    <source>
        <dbReference type="RuleBase" id="RU003557"/>
    </source>
</evidence>
<dbReference type="PROSITE" id="PS00737">
    <property type="entry name" value="THIOLASE_2"/>
    <property type="match status" value="1"/>
</dbReference>
<evidence type="ECO:0000256" key="1">
    <source>
        <dbReference type="ARBA" id="ARBA00010982"/>
    </source>
</evidence>
<evidence type="ECO:0000256" key="4">
    <source>
        <dbReference type="ARBA" id="ARBA00023315"/>
    </source>
</evidence>
<dbReference type="SUPFAM" id="SSF53901">
    <property type="entry name" value="Thiolase-like"/>
    <property type="match status" value="2"/>
</dbReference>
<dbReference type="EMBL" id="JQBK01000081">
    <property type="protein sequence ID" value="KRN81158.1"/>
    <property type="molecule type" value="Genomic_DNA"/>
</dbReference>
<evidence type="ECO:0000259" key="9">
    <source>
        <dbReference type="Pfam" id="PF02803"/>
    </source>
</evidence>
<dbReference type="FunFam" id="3.40.47.10:FF:000010">
    <property type="entry name" value="Acetyl-CoA acetyltransferase (Thiolase)"/>
    <property type="match status" value="1"/>
</dbReference>
<feature type="domain" description="Thiolase C-terminal" evidence="9">
    <location>
        <begin position="279"/>
        <end position="400"/>
    </location>
</feature>
<comment type="similarity">
    <text evidence="1 7">Belongs to the thiolase-like superfamily. Thiolase family.</text>
</comment>
<dbReference type="InterPro" id="IPR020616">
    <property type="entry name" value="Thiolase_N"/>
</dbReference>
<dbReference type="CDD" id="cd00751">
    <property type="entry name" value="thiolase"/>
    <property type="match status" value="1"/>
</dbReference>
<dbReference type="STRING" id="89059.LAC1533_0101"/>
<dbReference type="AlphaFoldDB" id="A0A0R2K0E3"/>